<dbReference type="InterPro" id="IPR035973">
    <property type="entry name" value="Cyt_c_oxidase_su3-like_sf"/>
</dbReference>
<dbReference type="AlphaFoldDB" id="A0A1V0HKQ7"/>
<proteinExistence type="inferred from homology"/>
<dbReference type="PANTHER" id="PTHR11403:SF2">
    <property type="entry name" value="CYTOCHROME BO(3) UBIQUINOL OXIDASE SUBUNIT 3"/>
    <property type="match status" value="1"/>
</dbReference>
<sequence length="205" mass="24019">MVRYNIGGRVSSHDQFISEKNDRTIFGFWIYLMSDILLFVSFILVYFVFFERSTYLLDLKKHIDLNVVFLETVLLLISNLIFQFSQTSIVVKKNRKFFMKVLSLSLIFGTMFFLIEICKIFSLLQLGFSPKKNAIFSAFFVVIGIHNLHIFFGLIWTIVLGIRVSLHNLNEKNLISLKCLGEFWNFLDIVWFLIVTAVYLLVETL</sequence>
<evidence type="ECO:0000256" key="5">
    <source>
        <dbReference type="ARBA" id="ARBA00022989"/>
    </source>
</evidence>
<evidence type="ECO:0000313" key="10">
    <source>
        <dbReference type="EMBL" id="ARC53404.1"/>
    </source>
</evidence>
<evidence type="ECO:0000256" key="2">
    <source>
        <dbReference type="ARBA" id="ARBA00010581"/>
    </source>
</evidence>
<dbReference type="KEGG" id="rped:AOQ87_01915"/>
<dbReference type="InterPro" id="IPR013833">
    <property type="entry name" value="Cyt_c_oxidase_su3_a-hlx"/>
</dbReference>
<evidence type="ECO:0000256" key="8">
    <source>
        <dbReference type="SAM" id="Phobius"/>
    </source>
</evidence>
<dbReference type="InterPro" id="IPR024791">
    <property type="entry name" value="Cyt_c/ubiquinol_Oxase_su3"/>
</dbReference>
<keyword evidence="6 8" id="KW-0472">Membrane</keyword>
<keyword evidence="5 8" id="KW-1133">Transmembrane helix</keyword>
<protein>
    <recommendedName>
        <fullName evidence="9">Heme-copper oxidase subunit III family profile domain-containing protein</fullName>
    </recommendedName>
</protein>
<dbReference type="SUPFAM" id="SSF81452">
    <property type="entry name" value="Cytochrome c oxidase subunit III-like"/>
    <property type="match status" value="1"/>
</dbReference>
<evidence type="ECO:0000256" key="4">
    <source>
        <dbReference type="ARBA" id="ARBA00022692"/>
    </source>
</evidence>
<dbReference type="Pfam" id="PF00510">
    <property type="entry name" value="COX3"/>
    <property type="match status" value="1"/>
</dbReference>
<dbReference type="GO" id="GO:0004129">
    <property type="term" value="F:cytochrome-c oxidase activity"/>
    <property type="evidence" value="ECO:0007669"/>
    <property type="project" value="InterPro"/>
</dbReference>
<keyword evidence="4 7" id="KW-0812">Transmembrane</keyword>
<dbReference type="RefSeq" id="WP_080626610.1">
    <property type="nucleotide sequence ID" value="NZ_CP012839.1"/>
</dbReference>
<keyword evidence="3" id="KW-1003">Cell membrane</keyword>
<evidence type="ECO:0000259" key="9">
    <source>
        <dbReference type="PROSITE" id="PS50253"/>
    </source>
</evidence>
<feature type="transmembrane region" description="Helical" evidence="8">
    <location>
        <begin position="135"/>
        <end position="162"/>
    </location>
</feature>
<feature type="transmembrane region" description="Helical" evidence="8">
    <location>
        <begin position="25"/>
        <end position="47"/>
    </location>
</feature>
<keyword evidence="11" id="KW-1185">Reference proteome</keyword>
<gene>
    <name evidence="10" type="ORF">AOQ87_01915</name>
</gene>
<comment type="similarity">
    <text evidence="2 7">Belongs to the cytochrome c oxidase subunit 3 family.</text>
</comment>
<evidence type="ECO:0000256" key="3">
    <source>
        <dbReference type="ARBA" id="ARBA00022475"/>
    </source>
</evidence>
<dbReference type="Gene3D" id="1.20.120.80">
    <property type="entry name" value="Cytochrome c oxidase, subunit III, four-helix bundle"/>
    <property type="match status" value="1"/>
</dbReference>
<dbReference type="Proteomes" id="UP000242793">
    <property type="component" value="Chromosome"/>
</dbReference>
<dbReference type="GO" id="GO:0019646">
    <property type="term" value="P:aerobic electron transport chain"/>
    <property type="evidence" value="ECO:0007669"/>
    <property type="project" value="InterPro"/>
</dbReference>
<evidence type="ECO:0000256" key="1">
    <source>
        <dbReference type="ARBA" id="ARBA00004651"/>
    </source>
</evidence>
<feature type="transmembrane region" description="Helical" evidence="8">
    <location>
        <begin position="67"/>
        <end position="85"/>
    </location>
</feature>
<evidence type="ECO:0000256" key="7">
    <source>
        <dbReference type="RuleBase" id="RU003376"/>
    </source>
</evidence>
<dbReference type="EMBL" id="CP012839">
    <property type="protein sequence ID" value="ARC53404.1"/>
    <property type="molecule type" value="Genomic_DNA"/>
</dbReference>
<comment type="subcellular location">
    <subcellularLocation>
        <location evidence="1 7">Cell membrane</location>
        <topology evidence="1 7">Multi-pass membrane protein</topology>
    </subcellularLocation>
</comment>
<dbReference type="GO" id="GO:0005886">
    <property type="term" value="C:plasma membrane"/>
    <property type="evidence" value="ECO:0007669"/>
    <property type="project" value="UniProtKB-SubCell"/>
</dbReference>
<name>A0A1V0HKQ7_9ENTR</name>
<feature type="transmembrane region" description="Helical" evidence="8">
    <location>
        <begin position="183"/>
        <end position="202"/>
    </location>
</feature>
<evidence type="ECO:0000256" key="6">
    <source>
        <dbReference type="ARBA" id="ARBA00023136"/>
    </source>
</evidence>
<evidence type="ECO:0000313" key="11">
    <source>
        <dbReference type="Proteomes" id="UP000242793"/>
    </source>
</evidence>
<dbReference type="InterPro" id="IPR000298">
    <property type="entry name" value="Cyt_c_oxidase-like_su3"/>
</dbReference>
<dbReference type="STRING" id="428411.AOQ87_01915"/>
<organism evidence="10 11">
    <name type="scientific">Candidatus Riesia pediculischaeffi</name>
    <dbReference type="NCBI Taxonomy" id="428411"/>
    <lineage>
        <taxon>Bacteria</taxon>
        <taxon>Pseudomonadati</taxon>
        <taxon>Pseudomonadota</taxon>
        <taxon>Gammaproteobacteria</taxon>
        <taxon>Enterobacterales</taxon>
        <taxon>Enterobacteriaceae</taxon>
        <taxon>Candidatus Riesia</taxon>
    </lineage>
</organism>
<dbReference type="PROSITE" id="PS50253">
    <property type="entry name" value="COX3"/>
    <property type="match status" value="1"/>
</dbReference>
<dbReference type="PANTHER" id="PTHR11403">
    <property type="entry name" value="CYTOCHROME C OXIDASE SUBUNIT III"/>
    <property type="match status" value="1"/>
</dbReference>
<reference evidence="10 11" key="1">
    <citation type="submission" date="2015-10" db="EMBL/GenBank/DDBJ databases">
        <title>Survey of human and primate louse endosymbionts.</title>
        <authorList>
            <person name="Boyd B.M."/>
        </authorList>
    </citation>
    <scope>NUCLEOTIDE SEQUENCE [LARGE SCALE GENOMIC DNA]</scope>
    <source>
        <strain evidence="10 11">PTSK</strain>
    </source>
</reference>
<feature type="transmembrane region" description="Helical" evidence="8">
    <location>
        <begin position="97"/>
        <end position="115"/>
    </location>
</feature>
<accession>A0A1V0HKQ7</accession>
<feature type="domain" description="Heme-copper oxidase subunit III family profile" evidence="9">
    <location>
        <begin position="26"/>
        <end position="203"/>
    </location>
</feature>